<dbReference type="Proteomes" id="UP001601442">
    <property type="component" value="Unassembled WGS sequence"/>
</dbReference>
<proteinExistence type="predicted"/>
<evidence type="ECO:0000313" key="3">
    <source>
        <dbReference type="Proteomes" id="UP001601442"/>
    </source>
</evidence>
<protein>
    <submittedName>
        <fullName evidence="2">Uncharacterized protein</fullName>
    </submittedName>
</protein>
<comment type="caution">
    <text evidence="2">The sequence shown here is derived from an EMBL/GenBank/DDBJ whole genome shotgun (WGS) entry which is preliminary data.</text>
</comment>
<name>A0ABW6P5W1_9NOCA</name>
<feature type="compositionally biased region" description="Basic and acidic residues" evidence="1">
    <location>
        <begin position="1"/>
        <end position="16"/>
    </location>
</feature>
<dbReference type="RefSeq" id="WP_387396088.1">
    <property type="nucleotide sequence ID" value="NZ_JBIAMT010000003.1"/>
</dbReference>
<keyword evidence="3" id="KW-1185">Reference proteome</keyword>
<feature type="region of interest" description="Disordered" evidence="1">
    <location>
        <begin position="1"/>
        <end position="31"/>
    </location>
</feature>
<gene>
    <name evidence="2" type="ORF">ACFYU5_19185</name>
</gene>
<dbReference type="EMBL" id="JBIAMT010000003">
    <property type="protein sequence ID" value="MFF0498538.1"/>
    <property type="molecule type" value="Genomic_DNA"/>
</dbReference>
<sequence>MTIKSEHLATKTEAEAHASWLNRAETDEERADMERKIAEYERMRRPIHMGDLAG</sequence>
<accession>A0ABW6P5W1</accession>
<evidence type="ECO:0000256" key="1">
    <source>
        <dbReference type="SAM" id="MobiDB-lite"/>
    </source>
</evidence>
<reference evidence="2 3" key="1">
    <citation type="submission" date="2024-10" db="EMBL/GenBank/DDBJ databases">
        <title>The Natural Products Discovery Center: Release of the First 8490 Sequenced Strains for Exploring Actinobacteria Biosynthetic Diversity.</title>
        <authorList>
            <person name="Kalkreuter E."/>
            <person name="Kautsar S.A."/>
            <person name="Yang D."/>
            <person name="Bader C.D."/>
            <person name="Teijaro C.N."/>
            <person name="Fluegel L."/>
            <person name="Davis C.M."/>
            <person name="Simpson J.R."/>
            <person name="Lauterbach L."/>
            <person name="Steele A.D."/>
            <person name="Gui C."/>
            <person name="Meng S."/>
            <person name="Li G."/>
            <person name="Viehrig K."/>
            <person name="Ye F."/>
            <person name="Su P."/>
            <person name="Kiefer A.F."/>
            <person name="Nichols A."/>
            <person name="Cepeda A.J."/>
            <person name="Yan W."/>
            <person name="Fan B."/>
            <person name="Jiang Y."/>
            <person name="Adhikari A."/>
            <person name="Zheng C.-J."/>
            <person name="Schuster L."/>
            <person name="Cowan T.M."/>
            <person name="Smanski M.J."/>
            <person name="Chevrette M.G."/>
            <person name="De Carvalho L.P.S."/>
            <person name="Shen B."/>
        </authorList>
    </citation>
    <scope>NUCLEOTIDE SEQUENCE [LARGE SCALE GENOMIC DNA]</scope>
    <source>
        <strain evidence="2 3">NPDC004119</strain>
    </source>
</reference>
<organism evidence="2 3">
    <name type="scientific">Nocardia aobensis</name>
    <dbReference type="NCBI Taxonomy" id="257277"/>
    <lineage>
        <taxon>Bacteria</taxon>
        <taxon>Bacillati</taxon>
        <taxon>Actinomycetota</taxon>
        <taxon>Actinomycetes</taxon>
        <taxon>Mycobacteriales</taxon>
        <taxon>Nocardiaceae</taxon>
        <taxon>Nocardia</taxon>
    </lineage>
</organism>
<evidence type="ECO:0000313" key="2">
    <source>
        <dbReference type="EMBL" id="MFF0498538.1"/>
    </source>
</evidence>